<proteinExistence type="predicted"/>
<evidence type="ECO:0000313" key="2">
    <source>
        <dbReference type="Proteomes" id="UP001432027"/>
    </source>
</evidence>
<comment type="caution">
    <text evidence="1">The sequence shown here is derived from an EMBL/GenBank/DDBJ whole genome shotgun (WGS) entry which is preliminary data.</text>
</comment>
<reference evidence="1" key="1">
    <citation type="submission" date="2023-10" db="EMBL/GenBank/DDBJ databases">
        <title>Genome assembly of Pristionchus species.</title>
        <authorList>
            <person name="Yoshida K."/>
            <person name="Sommer R.J."/>
        </authorList>
    </citation>
    <scope>NUCLEOTIDE SEQUENCE</scope>
    <source>
        <strain evidence="1">RS0144</strain>
    </source>
</reference>
<keyword evidence="2" id="KW-1185">Reference proteome</keyword>
<organism evidence="1 2">
    <name type="scientific">Pristionchus entomophagus</name>
    <dbReference type="NCBI Taxonomy" id="358040"/>
    <lineage>
        <taxon>Eukaryota</taxon>
        <taxon>Metazoa</taxon>
        <taxon>Ecdysozoa</taxon>
        <taxon>Nematoda</taxon>
        <taxon>Chromadorea</taxon>
        <taxon>Rhabditida</taxon>
        <taxon>Rhabditina</taxon>
        <taxon>Diplogasteromorpha</taxon>
        <taxon>Diplogasteroidea</taxon>
        <taxon>Neodiplogasteridae</taxon>
        <taxon>Pristionchus</taxon>
    </lineage>
</organism>
<dbReference type="AlphaFoldDB" id="A0AAV5SNA7"/>
<dbReference type="EMBL" id="BTSX01000001">
    <property type="protein sequence ID" value="GMS81600.1"/>
    <property type="molecule type" value="Genomic_DNA"/>
</dbReference>
<dbReference type="Proteomes" id="UP001432027">
    <property type="component" value="Unassembled WGS sequence"/>
</dbReference>
<accession>A0AAV5SNA7</accession>
<name>A0AAV5SNA7_9BILA</name>
<feature type="non-terminal residue" evidence="1">
    <location>
        <position position="1"/>
    </location>
</feature>
<protein>
    <submittedName>
        <fullName evidence="1">Uncharacterized protein</fullName>
    </submittedName>
</protein>
<sequence length="168" mass="19631">RFRRMLLSARPARLRLVFDSNIIDCIDEQFLRDFAAAVPLGDLVLREKGFHSLLRPSRDFAAVLTTFKDFEMTRLFTCVDWVLPAVVERLRREVDGFWIVMMDRDITRADLMNLRIPGLEASPIEWGPEGEMEFNIVIAGVSHKLTIKLWSDDYSTNRLRLLEAIFWK</sequence>
<gene>
    <name evidence="1" type="ORF">PENTCL1PPCAC_3775</name>
</gene>
<evidence type="ECO:0000313" key="1">
    <source>
        <dbReference type="EMBL" id="GMS81600.1"/>
    </source>
</evidence>